<dbReference type="GO" id="GO:0047536">
    <property type="term" value="F:2-aminoadipate transaminase activity"/>
    <property type="evidence" value="ECO:0007669"/>
    <property type="project" value="UniProtKB-EC"/>
</dbReference>
<dbReference type="FunFam" id="3.40.640.10:FF:000071">
    <property type="entry name" value="Kynurenine/alpha-aminoadipate aminotransferase, mitochondrial"/>
    <property type="match status" value="1"/>
</dbReference>
<dbReference type="InterPro" id="IPR050859">
    <property type="entry name" value="Class-I_PLP-dep_aminotransf"/>
</dbReference>
<comment type="cofactor">
    <cofactor evidence="1">
        <name>pyridoxal 5'-phosphate</name>
        <dbReference type="ChEBI" id="CHEBI:597326"/>
    </cofactor>
</comment>
<dbReference type="GO" id="GO:0050094">
    <property type="term" value="F:methionine-glyoxylate transaminase activity"/>
    <property type="evidence" value="ECO:0007669"/>
    <property type="project" value="UniProtKB-EC"/>
</dbReference>
<evidence type="ECO:0000256" key="1">
    <source>
        <dbReference type="ARBA" id="ARBA00001933"/>
    </source>
</evidence>
<evidence type="ECO:0000256" key="41">
    <source>
        <dbReference type="ARBA" id="ARBA00083735"/>
    </source>
</evidence>
<evidence type="ECO:0000256" key="29">
    <source>
        <dbReference type="ARBA" id="ARBA00067027"/>
    </source>
</evidence>
<comment type="catalytic activity">
    <reaction evidence="24">
        <text>3-phenylpyruvate + L-kynurenine = kynurenate + L-phenylalanine + H2O</text>
        <dbReference type="Rhea" id="RHEA:66092"/>
        <dbReference type="ChEBI" id="CHEBI:15377"/>
        <dbReference type="ChEBI" id="CHEBI:18005"/>
        <dbReference type="ChEBI" id="CHEBI:57959"/>
        <dbReference type="ChEBI" id="CHEBI:58095"/>
        <dbReference type="ChEBI" id="CHEBI:58454"/>
    </reaction>
    <physiologicalReaction direction="left-to-right" evidence="24">
        <dbReference type="Rhea" id="RHEA:66093"/>
    </physiologicalReaction>
</comment>
<dbReference type="PANTHER" id="PTHR42790:SF19">
    <property type="entry name" value="KYNURENINE_ALPHA-AMINOADIPATE AMINOTRANSFERASE, MITOCHONDRIAL"/>
    <property type="match status" value="1"/>
</dbReference>
<evidence type="ECO:0000256" key="3">
    <source>
        <dbReference type="ARBA" id="ARBA00012751"/>
    </source>
</evidence>
<evidence type="ECO:0000256" key="37">
    <source>
        <dbReference type="ARBA" id="ARBA00082705"/>
    </source>
</evidence>
<evidence type="ECO:0000256" key="9">
    <source>
        <dbReference type="ARBA" id="ARBA00047677"/>
    </source>
</evidence>
<evidence type="ECO:0000313" key="43">
    <source>
        <dbReference type="EMBL" id="KAF6478872.1"/>
    </source>
</evidence>
<evidence type="ECO:0000256" key="13">
    <source>
        <dbReference type="ARBA" id="ARBA00051184"/>
    </source>
</evidence>
<evidence type="ECO:0000256" key="14">
    <source>
        <dbReference type="ARBA" id="ARBA00051742"/>
    </source>
</evidence>
<evidence type="ECO:0000256" key="28">
    <source>
        <dbReference type="ARBA" id="ARBA00066546"/>
    </source>
</evidence>
<evidence type="ECO:0000256" key="12">
    <source>
        <dbReference type="ARBA" id="ARBA00051090"/>
    </source>
</evidence>
<dbReference type="EC" id="2.6.1.7" evidence="3"/>
<accession>A0A7J8I4F1</accession>
<evidence type="ECO:0000256" key="31">
    <source>
        <dbReference type="ARBA" id="ARBA00074091"/>
    </source>
</evidence>
<evidence type="ECO:0000256" key="11">
    <source>
        <dbReference type="ARBA" id="ARBA00050937"/>
    </source>
</evidence>
<comment type="catalytic activity">
    <reaction evidence="19">
        <text>L-tryptophan + glyoxylate = indole-3-pyruvate + glycine</text>
        <dbReference type="Rhea" id="RHEA:69124"/>
        <dbReference type="ChEBI" id="CHEBI:17640"/>
        <dbReference type="ChEBI" id="CHEBI:36655"/>
        <dbReference type="ChEBI" id="CHEBI:57305"/>
        <dbReference type="ChEBI" id="CHEBI:57912"/>
    </reaction>
</comment>
<organism evidence="43 44">
    <name type="scientific">Molossus molossus</name>
    <name type="common">Pallas' mastiff bat</name>
    <name type="synonym">Vespertilio molossus</name>
    <dbReference type="NCBI Taxonomy" id="27622"/>
    <lineage>
        <taxon>Eukaryota</taxon>
        <taxon>Metazoa</taxon>
        <taxon>Chordata</taxon>
        <taxon>Craniata</taxon>
        <taxon>Vertebrata</taxon>
        <taxon>Euteleostomi</taxon>
        <taxon>Mammalia</taxon>
        <taxon>Eutheria</taxon>
        <taxon>Laurasiatheria</taxon>
        <taxon>Chiroptera</taxon>
        <taxon>Yangochiroptera</taxon>
        <taxon>Molossidae</taxon>
        <taxon>Molossus</taxon>
    </lineage>
</organism>
<evidence type="ECO:0000256" key="21">
    <source>
        <dbReference type="ARBA" id="ARBA00052404"/>
    </source>
</evidence>
<evidence type="ECO:0000256" key="2">
    <source>
        <dbReference type="ARBA" id="ARBA00007441"/>
    </source>
</evidence>
<evidence type="ECO:0000256" key="8">
    <source>
        <dbReference type="ARBA" id="ARBA00047478"/>
    </source>
</evidence>
<dbReference type="EC" id="2.6.1.4" evidence="28"/>
<evidence type="ECO:0000256" key="18">
    <source>
        <dbReference type="ARBA" id="ARBA00052128"/>
    </source>
</evidence>
<evidence type="ECO:0000256" key="20">
    <source>
        <dbReference type="ARBA" id="ARBA00052400"/>
    </source>
</evidence>
<comment type="catalytic activity">
    <reaction evidence="18">
        <text>2-oxohexanoate + L-kynurenine = L-2-aminohexanoate + kynurenate + H2O</text>
        <dbReference type="Rhea" id="RHEA:66060"/>
        <dbReference type="ChEBI" id="CHEBI:15377"/>
        <dbReference type="ChEBI" id="CHEBI:35177"/>
        <dbReference type="ChEBI" id="CHEBI:57959"/>
        <dbReference type="ChEBI" id="CHEBI:58454"/>
        <dbReference type="ChEBI" id="CHEBI:58455"/>
    </reaction>
    <physiologicalReaction direction="left-to-right" evidence="18">
        <dbReference type="Rhea" id="RHEA:66061"/>
    </physiologicalReaction>
</comment>
<dbReference type="GO" id="GO:0005759">
    <property type="term" value="C:mitochondrial matrix"/>
    <property type="evidence" value="ECO:0007669"/>
    <property type="project" value="UniProtKB-ARBA"/>
</dbReference>
<evidence type="ECO:0000256" key="30">
    <source>
        <dbReference type="ARBA" id="ARBA00067059"/>
    </source>
</evidence>
<reference evidence="43 44" key="1">
    <citation type="journal article" date="2020" name="Nature">
        <title>Six reference-quality genomes reveal evolution of bat adaptations.</title>
        <authorList>
            <person name="Jebb D."/>
            <person name="Huang Z."/>
            <person name="Pippel M."/>
            <person name="Hughes G.M."/>
            <person name="Lavrichenko K."/>
            <person name="Devanna P."/>
            <person name="Winkler S."/>
            <person name="Jermiin L.S."/>
            <person name="Skirmuntt E.C."/>
            <person name="Katzourakis A."/>
            <person name="Burkitt-Gray L."/>
            <person name="Ray D.A."/>
            <person name="Sullivan K.A.M."/>
            <person name="Roscito J.G."/>
            <person name="Kirilenko B.M."/>
            <person name="Davalos L.M."/>
            <person name="Corthals A.P."/>
            <person name="Power M.L."/>
            <person name="Jones G."/>
            <person name="Ransome R.D."/>
            <person name="Dechmann D.K.N."/>
            <person name="Locatelli A.G."/>
            <person name="Puechmaille S.J."/>
            <person name="Fedrigo O."/>
            <person name="Jarvis E.D."/>
            <person name="Hiller M."/>
            <person name="Vernes S.C."/>
            <person name="Myers E.W."/>
            <person name="Teeling E.C."/>
        </authorList>
    </citation>
    <scope>NUCLEOTIDE SEQUENCE [LARGE SCALE GENOMIC DNA]</scope>
    <source>
        <strain evidence="43">MMolMol1</strain>
        <tissue evidence="43">Muscle</tissue>
    </source>
</reference>
<evidence type="ECO:0000256" key="24">
    <source>
        <dbReference type="ARBA" id="ARBA00052580"/>
    </source>
</evidence>
<evidence type="ECO:0000259" key="42">
    <source>
        <dbReference type="Pfam" id="PF00155"/>
    </source>
</evidence>
<proteinExistence type="inferred from homology"/>
<comment type="catalytic activity">
    <reaction evidence="20">
        <text>glyoxylate + L-phenylalanine = 3-phenylpyruvate + glycine</text>
        <dbReference type="Rhea" id="RHEA:69120"/>
        <dbReference type="ChEBI" id="CHEBI:18005"/>
        <dbReference type="ChEBI" id="CHEBI:36655"/>
        <dbReference type="ChEBI" id="CHEBI:57305"/>
        <dbReference type="ChEBI" id="CHEBI:58095"/>
    </reaction>
</comment>
<evidence type="ECO:0000256" key="32">
    <source>
        <dbReference type="ARBA" id="ARBA00075068"/>
    </source>
</evidence>
<dbReference type="InterPro" id="IPR015421">
    <property type="entry name" value="PyrdxlP-dep_Trfase_major"/>
</dbReference>
<evidence type="ECO:0000313" key="44">
    <source>
        <dbReference type="Proteomes" id="UP000550707"/>
    </source>
</evidence>
<name>A0A7J8I4F1_MOLMO</name>
<comment type="catalytic activity">
    <reaction evidence="14">
        <text>2-oxo-3-sulfanylpropanoate + L-kynurenine = kynurenate + L-cysteine + H2O</text>
        <dbReference type="Rhea" id="RHEA:69104"/>
        <dbReference type="ChEBI" id="CHEBI:15377"/>
        <dbReference type="ChEBI" id="CHEBI:35235"/>
        <dbReference type="ChEBI" id="CHEBI:57678"/>
        <dbReference type="ChEBI" id="CHEBI:57959"/>
        <dbReference type="ChEBI" id="CHEBI:58454"/>
    </reaction>
    <physiologicalReaction direction="left-to-right" evidence="14">
        <dbReference type="Rhea" id="RHEA:69105"/>
    </physiologicalReaction>
</comment>
<evidence type="ECO:0000256" key="4">
    <source>
        <dbReference type="ARBA" id="ARBA00013010"/>
    </source>
</evidence>
<comment type="catalytic activity">
    <reaction evidence="12">
        <text>2-oxopentanoate + L-kynurenine = L-2-aminopentanoate + kynurenate + H2O</text>
        <dbReference type="Rhea" id="RHEA:66076"/>
        <dbReference type="ChEBI" id="CHEBI:15377"/>
        <dbReference type="ChEBI" id="CHEBI:28644"/>
        <dbReference type="ChEBI" id="CHEBI:57959"/>
        <dbReference type="ChEBI" id="CHEBI:58441"/>
        <dbReference type="ChEBI" id="CHEBI:58454"/>
    </reaction>
    <physiologicalReaction direction="left-to-right" evidence="12">
        <dbReference type="Rhea" id="RHEA:66077"/>
    </physiologicalReaction>
</comment>
<comment type="catalytic activity">
    <reaction evidence="16">
        <text>2-oxobutanoate + L-kynurenine = (2S)-2-aminobutanoate + kynurenate + H2O</text>
        <dbReference type="Rhea" id="RHEA:66044"/>
        <dbReference type="ChEBI" id="CHEBI:15377"/>
        <dbReference type="ChEBI" id="CHEBI:16763"/>
        <dbReference type="ChEBI" id="CHEBI:57959"/>
        <dbReference type="ChEBI" id="CHEBI:58454"/>
        <dbReference type="ChEBI" id="CHEBI:74359"/>
    </reaction>
    <physiologicalReaction direction="left-to-right" evidence="16">
        <dbReference type="Rhea" id="RHEA:66045"/>
    </physiologicalReaction>
</comment>
<evidence type="ECO:0000256" key="22">
    <source>
        <dbReference type="ARBA" id="ARBA00052518"/>
    </source>
</evidence>
<dbReference type="EC" id="2.6.1.73" evidence="30"/>
<dbReference type="GO" id="GO:0030170">
    <property type="term" value="F:pyridoxal phosphate binding"/>
    <property type="evidence" value="ECO:0007669"/>
    <property type="project" value="InterPro"/>
</dbReference>
<dbReference type="InterPro" id="IPR015424">
    <property type="entry name" value="PyrdxlP-dep_Trfase"/>
</dbReference>
<dbReference type="GO" id="GO:0047958">
    <property type="term" value="F:glycine:2-oxoglutarate aminotransferase activity"/>
    <property type="evidence" value="ECO:0007669"/>
    <property type="project" value="UniProtKB-EC"/>
</dbReference>
<keyword evidence="6 43" id="KW-0808">Transferase</keyword>
<dbReference type="GO" id="GO:1901605">
    <property type="term" value="P:alpha-amino acid metabolic process"/>
    <property type="evidence" value="ECO:0007669"/>
    <property type="project" value="TreeGrafter"/>
</dbReference>
<comment type="catalytic activity">
    <reaction evidence="17">
        <text>indole-3-pyruvate + L-kynurenine = kynurenate + L-tryptophan + H2O</text>
        <dbReference type="Rhea" id="RHEA:66052"/>
        <dbReference type="ChEBI" id="CHEBI:15377"/>
        <dbReference type="ChEBI" id="CHEBI:17640"/>
        <dbReference type="ChEBI" id="CHEBI:57912"/>
        <dbReference type="ChEBI" id="CHEBI:57959"/>
        <dbReference type="ChEBI" id="CHEBI:58454"/>
    </reaction>
    <physiologicalReaction direction="left-to-right" evidence="17">
        <dbReference type="Rhea" id="RHEA:66053"/>
    </physiologicalReaction>
</comment>
<comment type="catalytic activity">
    <reaction evidence="23">
        <text>glycine + 2-oxoglutarate = glyoxylate + L-glutamate</text>
        <dbReference type="Rhea" id="RHEA:14089"/>
        <dbReference type="ChEBI" id="CHEBI:16810"/>
        <dbReference type="ChEBI" id="CHEBI:29985"/>
        <dbReference type="ChEBI" id="CHEBI:36655"/>
        <dbReference type="ChEBI" id="CHEBI:57305"/>
        <dbReference type="EC" id="2.6.1.4"/>
    </reaction>
</comment>
<sequence length="425" mass="47824">MNYARFITAASASRRPSPIRILTEIFSRAPKSVISLATGSPNPNMFPFKTAVITIENGKTIQFDEDIMKRALQYSQSAGIPELLSWLKQLQVKLHNPPTLHYPPSQGQMDICVTTGSQEGLCKVFEMLINRGDNILLNEPVYSGTLEALHPLGCNMINVSSDEYGMIPDALKEILSRWKPEDSKNPKKNTPKFLYTVPSGNNPAGTSLTSDRKKEIYELARKYDFLIIEDDPYYFLQFNKPWAPTFLSMDTDGRVIRADSFSKILSSGLRIGFITGPKPLIERVVLHTQVSTLHPSTFTQLMVSQLLHQWGEEGFLAHVERVIDYYRKQKDALLAAADKWLSGLAEWHAPTAGMFVWIKIKGISDVKKLIEEKAIKKEILMVPGNAFYIDSSAPSPYFRASFSLASPEQMDTAFQRLAQLIKESI</sequence>
<dbReference type="CDD" id="cd00609">
    <property type="entry name" value="AAT_like"/>
    <property type="match status" value="1"/>
</dbReference>
<evidence type="ECO:0000256" key="33">
    <source>
        <dbReference type="ARBA" id="ARBA00080697"/>
    </source>
</evidence>
<evidence type="ECO:0000256" key="17">
    <source>
        <dbReference type="ARBA" id="ARBA00052124"/>
    </source>
</evidence>
<evidence type="ECO:0000256" key="26">
    <source>
        <dbReference type="ARBA" id="ARBA00056991"/>
    </source>
</evidence>
<evidence type="ECO:0000256" key="5">
    <source>
        <dbReference type="ARBA" id="ARBA00022576"/>
    </source>
</evidence>
<dbReference type="FunFam" id="3.90.1150.10:FF:000166">
    <property type="entry name" value="Kynurenine/alpha-aminoadipate aminotransferase, mitochondrial"/>
    <property type="match status" value="1"/>
</dbReference>
<comment type="catalytic activity">
    <reaction evidence="10">
        <text>L-tyrosine + glyoxylate = 3-(4-hydroxyphenyl)pyruvate + glycine</text>
        <dbReference type="Rhea" id="RHEA:69116"/>
        <dbReference type="ChEBI" id="CHEBI:36242"/>
        <dbReference type="ChEBI" id="CHEBI:36655"/>
        <dbReference type="ChEBI" id="CHEBI:57305"/>
        <dbReference type="ChEBI" id="CHEBI:58315"/>
    </reaction>
</comment>
<dbReference type="AlphaFoldDB" id="A0A7J8I4F1"/>
<comment type="catalytic activity">
    <reaction evidence="25">
        <text>4-methyl-2-oxopentanoate + L-kynurenine = kynurenate + L-leucine + H2O</text>
        <dbReference type="Rhea" id="RHEA:66068"/>
        <dbReference type="ChEBI" id="CHEBI:15377"/>
        <dbReference type="ChEBI" id="CHEBI:17865"/>
        <dbReference type="ChEBI" id="CHEBI:57427"/>
        <dbReference type="ChEBI" id="CHEBI:57959"/>
        <dbReference type="ChEBI" id="CHEBI:58454"/>
    </reaction>
    <physiologicalReaction direction="left-to-right" evidence="25">
        <dbReference type="Rhea" id="RHEA:66069"/>
    </physiologicalReaction>
</comment>
<evidence type="ECO:0000256" key="39">
    <source>
        <dbReference type="ARBA" id="ARBA00083236"/>
    </source>
</evidence>
<evidence type="ECO:0000256" key="23">
    <source>
        <dbReference type="ARBA" id="ARBA00052537"/>
    </source>
</evidence>
<evidence type="ECO:0000256" key="16">
    <source>
        <dbReference type="ARBA" id="ARBA00051879"/>
    </source>
</evidence>
<dbReference type="GO" id="GO:0047315">
    <property type="term" value="F:kynurenine-glyoxylate transaminase activity"/>
    <property type="evidence" value="ECO:0007669"/>
    <property type="project" value="UniProtKB-EC"/>
</dbReference>
<evidence type="ECO:0000256" key="7">
    <source>
        <dbReference type="ARBA" id="ARBA00022898"/>
    </source>
</evidence>
<keyword evidence="5 43" id="KW-0032">Aminotransferase</keyword>
<evidence type="ECO:0000256" key="34">
    <source>
        <dbReference type="ARBA" id="ARBA00080916"/>
    </source>
</evidence>
<comment type="catalytic activity">
    <reaction evidence="22">
        <text>L-leucine + glyoxylate = 4-methyl-2-oxopentanoate + glycine</text>
        <dbReference type="Rhea" id="RHEA:69128"/>
        <dbReference type="ChEBI" id="CHEBI:17865"/>
        <dbReference type="ChEBI" id="CHEBI:36655"/>
        <dbReference type="ChEBI" id="CHEBI:57305"/>
        <dbReference type="ChEBI" id="CHEBI:57427"/>
    </reaction>
</comment>
<comment type="catalytic activity">
    <reaction evidence="8">
        <text>L-kynurenine + 2-oxoglutarate = kynurenate + L-glutamate + H2O</text>
        <dbReference type="Rhea" id="RHEA:65560"/>
        <dbReference type="ChEBI" id="CHEBI:15377"/>
        <dbReference type="ChEBI" id="CHEBI:16810"/>
        <dbReference type="ChEBI" id="CHEBI:29985"/>
        <dbReference type="ChEBI" id="CHEBI:57959"/>
        <dbReference type="ChEBI" id="CHEBI:58454"/>
        <dbReference type="EC" id="2.6.1.7"/>
    </reaction>
    <physiologicalReaction direction="left-to-right" evidence="8">
        <dbReference type="Rhea" id="RHEA:65561"/>
    </physiologicalReaction>
</comment>
<dbReference type="Gene3D" id="3.40.640.10">
    <property type="entry name" value="Type I PLP-dependent aspartate aminotransferase-like (Major domain)"/>
    <property type="match status" value="1"/>
</dbReference>
<dbReference type="InterPro" id="IPR004839">
    <property type="entry name" value="Aminotransferase_I/II_large"/>
</dbReference>
<comment type="catalytic activity">
    <reaction evidence="15">
        <text>2-oxoadipate + L-kynurenine = L-2-aminoadipate + kynurenate + H2O</text>
        <dbReference type="Rhea" id="RHEA:70047"/>
        <dbReference type="ChEBI" id="CHEBI:15377"/>
        <dbReference type="ChEBI" id="CHEBI:57499"/>
        <dbReference type="ChEBI" id="CHEBI:57959"/>
        <dbReference type="ChEBI" id="CHEBI:58454"/>
        <dbReference type="ChEBI" id="CHEBI:58672"/>
    </reaction>
    <physiologicalReaction direction="left-to-right" evidence="15">
        <dbReference type="Rhea" id="RHEA:70048"/>
    </physiologicalReaction>
</comment>
<dbReference type="GO" id="GO:0016212">
    <property type="term" value="F:kynurenine-oxoglutarate transaminase activity"/>
    <property type="evidence" value="ECO:0007669"/>
    <property type="project" value="UniProtKB-EC"/>
</dbReference>
<evidence type="ECO:0000256" key="27">
    <source>
        <dbReference type="ARBA" id="ARBA00060610"/>
    </source>
</evidence>
<evidence type="ECO:0000256" key="6">
    <source>
        <dbReference type="ARBA" id="ARBA00022679"/>
    </source>
</evidence>
<dbReference type="Proteomes" id="UP000550707">
    <property type="component" value="Unassembled WGS sequence"/>
</dbReference>
<comment type="catalytic activity">
    <reaction evidence="11">
        <text>L-2-aminoadipate + glyoxylate = 2-oxoadipate + glycine</text>
        <dbReference type="Rhea" id="RHEA:69112"/>
        <dbReference type="ChEBI" id="CHEBI:36655"/>
        <dbReference type="ChEBI" id="CHEBI:57305"/>
        <dbReference type="ChEBI" id="CHEBI:57499"/>
        <dbReference type="ChEBI" id="CHEBI:58672"/>
    </reaction>
    <physiologicalReaction direction="left-to-right" evidence="11">
        <dbReference type="Rhea" id="RHEA:69113"/>
    </physiologicalReaction>
</comment>
<dbReference type="EMBL" id="JACASF010000004">
    <property type="protein sequence ID" value="KAF6478872.1"/>
    <property type="molecule type" value="Genomic_DNA"/>
</dbReference>
<evidence type="ECO:0000256" key="36">
    <source>
        <dbReference type="ARBA" id="ARBA00082040"/>
    </source>
</evidence>
<evidence type="ECO:0000256" key="38">
    <source>
        <dbReference type="ARBA" id="ARBA00082796"/>
    </source>
</evidence>
<dbReference type="SUPFAM" id="SSF53383">
    <property type="entry name" value="PLP-dependent transferases"/>
    <property type="match status" value="1"/>
</dbReference>
<dbReference type="PANTHER" id="PTHR42790">
    <property type="entry name" value="AMINOTRANSFERASE"/>
    <property type="match status" value="1"/>
</dbReference>
<dbReference type="OrthoDB" id="691673at2759"/>
<keyword evidence="44" id="KW-1185">Reference proteome</keyword>
<comment type="caution">
    <text evidence="43">The sequence shown here is derived from an EMBL/GenBank/DDBJ whole genome shotgun (WGS) entry which is preliminary data.</text>
</comment>
<dbReference type="Pfam" id="PF00155">
    <property type="entry name" value="Aminotran_1_2"/>
    <property type="match status" value="1"/>
</dbReference>
<comment type="function">
    <text evidence="26">Transaminase with broad substrate specificity. Has transaminase activity towards aminoadipate, kynurenine, methionine and glutamate. Shows activity also towards tryptophan, aspartate and hydroxykynurenine. Accepts a variety of oxo-acids as amino-group acceptors, with a preference for 2-oxoglutarate, 2-oxocaproic acid, phenylpyruvate and alpha-oxo-gamma-methiol butyric acid. Can also use glyoxylate as amino-group acceptor (in vitro).</text>
</comment>
<comment type="catalytic activity">
    <reaction evidence="9">
        <text>L-kynurenine + glyoxylate = kynurenate + glycine + H2O</text>
        <dbReference type="Rhea" id="RHEA:65896"/>
        <dbReference type="ChEBI" id="CHEBI:15377"/>
        <dbReference type="ChEBI" id="CHEBI:36655"/>
        <dbReference type="ChEBI" id="CHEBI:57305"/>
        <dbReference type="ChEBI" id="CHEBI:57959"/>
        <dbReference type="ChEBI" id="CHEBI:58454"/>
        <dbReference type="EC" id="2.6.1.63"/>
    </reaction>
    <physiologicalReaction direction="left-to-right" evidence="9">
        <dbReference type="Rhea" id="RHEA:65897"/>
    </physiologicalReaction>
</comment>
<protein>
    <recommendedName>
        <fullName evidence="31">Kynurenine/alpha-aminoadipate aminotransferase, mitochondrial</fullName>
        <ecNumber evidence="29">2.6.1.39</ecNumber>
        <ecNumber evidence="28">2.6.1.4</ecNumber>
        <ecNumber evidence="4">2.6.1.63</ecNumber>
        <ecNumber evidence="3">2.6.1.7</ecNumber>
        <ecNumber evidence="30">2.6.1.73</ecNumber>
    </recommendedName>
    <alternativeName>
        <fullName evidence="41">2-aminoadipate aminotransferase</fullName>
    </alternativeName>
    <alternativeName>
        <fullName evidence="34">2-aminoadipate transaminase</fullName>
    </alternativeName>
    <alternativeName>
        <fullName evidence="37">Alpha-aminoadipate aminotransferase</fullName>
    </alternativeName>
    <alternativeName>
        <fullName evidence="36">Glycine transaminase AADAT</fullName>
    </alternativeName>
    <alternativeName>
        <fullName evidence="40">Kynurenine aminotransferase II</fullName>
    </alternativeName>
    <alternativeName>
        <fullName evidence="35">Kynurenine--glyoxylate transaminase AADAT</fullName>
    </alternativeName>
    <alternativeName>
        <fullName evidence="38">Kynurenine--oxoglutarate aminotransferase II</fullName>
    </alternativeName>
    <alternativeName>
        <fullName evidence="39">Kynurenine--oxoglutarate transaminase 2</fullName>
    </alternativeName>
    <alternativeName>
        <fullName evidence="33">Kynurenine--oxoglutarate transaminase II</fullName>
    </alternativeName>
    <alternativeName>
        <fullName evidence="32">Methionine--glyoxylate transaminase AADAT</fullName>
    </alternativeName>
</protein>
<evidence type="ECO:0000256" key="25">
    <source>
        <dbReference type="ARBA" id="ARBA00052831"/>
    </source>
</evidence>
<evidence type="ECO:0000256" key="35">
    <source>
        <dbReference type="ARBA" id="ARBA00081438"/>
    </source>
</evidence>
<dbReference type="EC" id="2.6.1.39" evidence="29"/>
<feature type="domain" description="Aminotransferase class I/classII large" evidence="42">
    <location>
        <begin position="68"/>
        <end position="417"/>
    </location>
</feature>
<evidence type="ECO:0000256" key="10">
    <source>
        <dbReference type="ARBA" id="ARBA00050142"/>
    </source>
</evidence>
<dbReference type="EC" id="2.6.1.63" evidence="4"/>
<comment type="pathway">
    <text evidence="27">Amino-acid degradation; L-lysine degradation via saccharopine pathway; glutaryl-CoA from L-lysine: step 4/6.</text>
</comment>
<evidence type="ECO:0000256" key="19">
    <source>
        <dbReference type="ARBA" id="ARBA00052393"/>
    </source>
</evidence>
<keyword evidence="7" id="KW-0663">Pyridoxal phosphate</keyword>
<comment type="catalytic activity">
    <reaction evidence="21">
        <text>glyoxylate + L-methionine = 4-methylsulfanyl-2-oxobutanoate + glycine</text>
        <dbReference type="Rhea" id="RHEA:22884"/>
        <dbReference type="ChEBI" id="CHEBI:16723"/>
        <dbReference type="ChEBI" id="CHEBI:36655"/>
        <dbReference type="ChEBI" id="CHEBI:57305"/>
        <dbReference type="ChEBI" id="CHEBI:57844"/>
        <dbReference type="EC" id="2.6.1.73"/>
    </reaction>
</comment>
<comment type="similarity">
    <text evidence="2">Belongs to the class-I pyridoxal-phosphate-dependent aminotransferase family.</text>
</comment>
<evidence type="ECO:0000256" key="40">
    <source>
        <dbReference type="ARBA" id="ARBA00083286"/>
    </source>
</evidence>
<comment type="catalytic activity">
    <reaction evidence="13">
        <text>4-methylsulfanyl-2-oxobutanoate + L-kynurenine = kynurenate + L-methionine + H2O</text>
        <dbReference type="Rhea" id="RHEA:69096"/>
        <dbReference type="ChEBI" id="CHEBI:15377"/>
        <dbReference type="ChEBI" id="CHEBI:16723"/>
        <dbReference type="ChEBI" id="CHEBI:57844"/>
        <dbReference type="ChEBI" id="CHEBI:57959"/>
        <dbReference type="ChEBI" id="CHEBI:58454"/>
    </reaction>
    <physiologicalReaction direction="left-to-right" evidence="13">
        <dbReference type="Rhea" id="RHEA:69097"/>
    </physiologicalReaction>
</comment>
<gene>
    <name evidence="43" type="ORF">HJG59_000012</name>
</gene>
<evidence type="ECO:0000256" key="15">
    <source>
        <dbReference type="ARBA" id="ARBA00051759"/>
    </source>
</evidence>